<feature type="region of interest" description="Disordered" evidence="1">
    <location>
        <begin position="103"/>
        <end position="328"/>
    </location>
</feature>
<proteinExistence type="predicted"/>
<feature type="region of interest" description="Disordered" evidence="1">
    <location>
        <begin position="1"/>
        <end position="84"/>
    </location>
</feature>
<accession>A0A3P6T2M9</accession>
<sequence>MHPAPPSTQTEHASTSVPPTASSHAPNTAEPNTSHPAPTSSQHVSVPVLTEFKSEESALEPAIAVLAERPEKSENTPITGPVTPHVASSLSYSAKGEIPAAAVTVSPAPPPPAPAPSTQVASVSVPAPSSNIEEVEPAPVVPAFVQQPDTSGESTYSNLEEDHAEPEGPIVSASGQTSAFKQEPAAEITNNVDVMEGGIAPPVPTSNSASSFVTSSISHVNMGSSLPSPSGYESSSGGSFGSPPPYSSTAEITPAPAPAPTPAPAPAPAPVPVPAPSSSQSFTSISEEYESPAPAPSVTSEAAVGAPQYINASPSPSTGLYKGTSQQV</sequence>
<feature type="compositionally biased region" description="Low complexity" evidence="1">
    <location>
        <begin position="116"/>
        <end position="130"/>
    </location>
</feature>
<feature type="compositionally biased region" description="Polar residues" evidence="1">
    <location>
        <begin position="147"/>
        <end position="158"/>
    </location>
</feature>
<feature type="compositionally biased region" description="Low complexity" evidence="1">
    <location>
        <begin position="206"/>
        <end position="237"/>
    </location>
</feature>
<name>A0A3P6T2M9_CYLGO</name>
<feature type="compositionally biased region" description="Pro residues" evidence="1">
    <location>
        <begin position="255"/>
        <end position="275"/>
    </location>
</feature>
<feature type="non-terminal residue" evidence="2">
    <location>
        <position position="328"/>
    </location>
</feature>
<protein>
    <submittedName>
        <fullName evidence="2">Uncharacterized protein</fullName>
    </submittedName>
</protein>
<dbReference type="EMBL" id="UYRV01015743">
    <property type="protein sequence ID" value="VDK61314.1"/>
    <property type="molecule type" value="Genomic_DNA"/>
</dbReference>
<dbReference type="AlphaFoldDB" id="A0A3P6T2M9"/>
<organism evidence="2 3">
    <name type="scientific">Cylicostephanus goldi</name>
    <name type="common">Nematode worm</name>
    <dbReference type="NCBI Taxonomy" id="71465"/>
    <lineage>
        <taxon>Eukaryota</taxon>
        <taxon>Metazoa</taxon>
        <taxon>Ecdysozoa</taxon>
        <taxon>Nematoda</taxon>
        <taxon>Chromadorea</taxon>
        <taxon>Rhabditida</taxon>
        <taxon>Rhabditina</taxon>
        <taxon>Rhabditomorpha</taxon>
        <taxon>Strongyloidea</taxon>
        <taxon>Strongylidae</taxon>
        <taxon>Cylicostephanus</taxon>
    </lineage>
</organism>
<feature type="compositionally biased region" description="Low complexity" evidence="1">
    <location>
        <begin position="276"/>
        <end position="286"/>
    </location>
</feature>
<feature type="compositionally biased region" description="Polar residues" evidence="1">
    <location>
        <begin position="310"/>
        <end position="328"/>
    </location>
</feature>
<evidence type="ECO:0000256" key="1">
    <source>
        <dbReference type="SAM" id="MobiDB-lite"/>
    </source>
</evidence>
<keyword evidence="3" id="KW-1185">Reference proteome</keyword>
<evidence type="ECO:0000313" key="3">
    <source>
        <dbReference type="Proteomes" id="UP000271889"/>
    </source>
</evidence>
<dbReference type="Proteomes" id="UP000271889">
    <property type="component" value="Unassembled WGS sequence"/>
</dbReference>
<feature type="compositionally biased region" description="Polar residues" evidence="1">
    <location>
        <begin position="7"/>
        <end position="44"/>
    </location>
</feature>
<gene>
    <name evidence="2" type="ORF">CGOC_LOCUS5272</name>
</gene>
<evidence type="ECO:0000313" key="2">
    <source>
        <dbReference type="EMBL" id="VDK61314.1"/>
    </source>
</evidence>
<reference evidence="2 3" key="1">
    <citation type="submission" date="2018-11" db="EMBL/GenBank/DDBJ databases">
        <authorList>
            <consortium name="Pathogen Informatics"/>
        </authorList>
    </citation>
    <scope>NUCLEOTIDE SEQUENCE [LARGE SCALE GENOMIC DNA]</scope>
</reference>